<comment type="similarity">
    <text evidence="1">Belongs to the bacterial ring-hydroxylating dioxygenase beta subunit family.</text>
</comment>
<dbReference type="InterPro" id="IPR032710">
    <property type="entry name" value="NTF2-like_dom_sf"/>
</dbReference>
<gene>
    <name evidence="3" type="ORF">AWB74_08067</name>
</gene>
<sequence>MNFKTMESSVVDAAIALIWSEAALLDAKKYDQWLDLWTDKGLYIVPTDPEGDNFESRLNYVFDDGAMRRKRAQRMTGGYSVSAVDSATTVRTVSRFLTTSQNSTVVEISSAQILIAHKRKTDLIFAANLEHRIVFDDGGPRIDRKVVRLINGKEPINAIGFLL</sequence>
<proteinExistence type="inferred from homology"/>
<evidence type="ECO:0000256" key="2">
    <source>
        <dbReference type="ARBA" id="ARBA00023002"/>
    </source>
</evidence>
<dbReference type="SUPFAM" id="SSF54427">
    <property type="entry name" value="NTF2-like"/>
    <property type="match status" value="1"/>
</dbReference>
<dbReference type="GO" id="GO:0019380">
    <property type="term" value="P:3-phenylpropionate catabolic process"/>
    <property type="evidence" value="ECO:0007669"/>
    <property type="project" value="TreeGrafter"/>
</dbReference>
<accession>A0A158L3A0</accession>
<dbReference type="RefSeq" id="WP_407642535.1">
    <property type="nucleotide sequence ID" value="NZ_FCOM02000089.1"/>
</dbReference>
<evidence type="ECO:0000313" key="4">
    <source>
        <dbReference type="Proteomes" id="UP000055019"/>
    </source>
</evidence>
<evidence type="ECO:0000313" key="3">
    <source>
        <dbReference type="EMBL" id="SAL87330.1"/>
    </source>
</evidence>
<organism evidence="3 4">
    <name type="scientific">Caballeronia arvi</name>
    <dbReference type="NCBI Taxonomy" id="1777135"/>
    <lineage>
        <taxon>Bacteria</taxon>
        <taxon>Pseudomonadati</taxon>
        <taxon>Pseudomonadota</taxon>
        <taxon>Betaproteobacteria</taxon>
        <taxon>Burkholderiales</taxon>
        <taxon>Burkholderiaceae</taxon>
        <taxon>Caballeronia</taxon>
    </lineage>
</organism>
<protein>
    <submittedName>
        <fullName evidence="3">Aromatic-ring-hydroxylating dioxygenase subunit beta</fullName>
    </submittedName>
</protein>
<dbReference type="PANTHER" id="PTHR41534:SF2">
    <property type="entry name" value="3-PHENYLPROPIONATE_CINNAMIC ACID DIOXYGENASE SUBUNIT BETA"/>
    <property type="match status" value="1"/>
</dbReference>
<dbReference type="Pfam" id="PF00866">
    <property type="entry name" value="Ring_hydroxyl_B"/>
    <property type="match status" value="1"/>
</dbReference>
<keyword evidence="3" id="KW-0223">Dioxygenase</keyword>
<dbReference type="GO" id="GO:0051213">
    <property type="term" value="F:dioxygenase activity"/>
    <property type="evidence" value="ECO:0007669"/>
    <property type="project" value="UniProtKB-KW"/>
</dbReference>
<dbReference type="Proteomes" id="UP000055019">
    <property type="component" value="Unassembled WGS sequence"/>
</dbReference>
<dbReference type="PANTHER" id="PTHR41534">
    <property type="entry name" value="BLR3401 PROTEIN"/>
    <property type="match status" value="1"/>
</dbReference>
<comment type="caution">
    <text evidence="3">The sequence shown here is derived from an EMBL/GenBank/DDBJ whole genome shotgun (WGS) entry which is preliminary data.</text>
</comment>
<keyword evidence="4" id="KW-1185">Reference proteome</keyword>
<reference evidence="3" key="1">
    <citation type="submission" date="2016-01" db="EMBL/GenBank/DDBJ databases">
        <authorList>
            <person name="Peeters C."/>
        </authorList>
    </citation>
    <scope>NUCLEOTIDE SEQUENCE [LARGE SCALE GENOMIC DNA]</scope>
    <source>
        <strain evidence="3">LMG 29317</strain>
    </source>
</reference>
<dbReference type="EMBL" id="FCOM02000089">
    <property type="protein sequence ID" value="SAL87330.1"/>
    <property type="molecule type" value="Genomic_DNA"/>
</dbReference>
<keyword evidence="2" id="KW-0560">Oxidoreductase</keyword>
<name>A0A158L3A0_9BURK</name>
<dbReference type="AlphaFoldDB" id="A0A158L3A0"/>
<evidence type="ECO:0000256" key="1">
    <source>
        <dbReference type="ARBA" id="ARBA00009570"/>
    </source>
</evidence>
<dbReference type="InterPro" id="IPR000391">
    <property type="entry name" value="Rng_hydr_dOase-bsu"/>
</dbReference>
<dbReference type="Gene3D" id="3.10.450.50">
    <property type="match status" value="1"/>
</dbReference>